<dbReference type="AlphaFoldDB" id="A0A0P0RGI6"/>
<gene>
    <name evidence="1" type="ORF">K788_0007629</name>
</gene>
<organism evidence="1 2">
    <name type="scientific">Paraburkholderia caribensis MBA4</name>
    <dbReference type="NCBI Taxonomy" id="1323664"/>
    <lineage>
        <taxon>Bacteria</taxon>
        <taxon>Pseudomonadati</taxon>
        <taxon>Pseudomonadota</taxon>
        <taxon>Betaproteobacteria</taxon>
        <taxon>Burkholderiales</taxon>
        <taxon>Burkholderiaceae</taxon>
        <taxon>Paraburkholderia</taxon>
    </lineage>
</organism>
<proteinExistence type="predicted"/>
<dbReference type="Proteomes" id="UP000019146">
    <property type="component" value="Chromosome 2"/>
</dbReference>
<accession>A0A0P0RGI6</accession>
<name>A0A0P0RGI6_9BURK</name>
<protein>
    <submittedName>
        <fullName evidence="1">Uncharacterized protein</fullName>
    </submittedName>
</protein>
<evidence type="ECO:0000313" key="2">
    <source>
        <dbReference type="Proteomes" id="UP000019146"/>
    </source>
</evidence>
<dbReference type="EMBL" id="CP012747">
    <property type="protein sequence ID" value="ALL67631.1"/>
    <property type="molecule type" value="Genomic_DNA"/>
</dbReference>
<sequence length="38" mass="4225">MLWPVHRIALTSAGTPPLIAFEKISVISKKYVSLNSKK</sequence>
<evidence type="ECO:0000313" key="1">
    <source>
        <dbReference type="EMBL" id="ALL67631.1"/>
    </source>
</evidence>
<dbReference type="KEGG" id="bcai:K788_0007629"/>
<reference evidence="1 2" key="1">
    <citation type="journal article" date="2014" name="Genome Announc.">
        <title>Draft Genome Sequence of the Haloacid-Degrading Burkholderia caribensis Strain MBA4.</title>
        <authorList>
            <person name="Pan Y."/>
            <person name="Kong K.F."/>
            <person name="Tsang J.S."/>
        </authorList>
    </citation>
    <scope>NUCLEOTIDE SEQUENCE [LARGE SCALE GENOMIC DNA]</scope>
    <source>
        <strain evidence="1 2">MBA4</strain>
    </source>
</reference>